<organism evidence="6 7">
    <name type="scientific">[Myrmecia] bisecta</name>
    <dbReference type="NCBI Taxonomy" id="41462"/>
    <lineage>
        <taxon>Eukaryota</taxon>
        <taxon>Viridiplantae</taxon>
        <taxon>Chlorophyta</taxon>
        <taxon>core chlorophytes</taxon>
        <taxon>Trebouxiophyceae</taxon>
        <taxon>Trebouxiales</taxon>
        <taxon>Trebouxiaceae</taxon>
        <taxon>Myrmecia</taxon>
    </lineage>
</organism>
<evidence type="ECO:0000256" key="3">
    <source>
        <dbReference type="ARBA" id="ARBA00022989"/>
    </source>
</evidence>
<evidence type="ECO:0000313" key="6">
    <source>
        <dbReference type="EMBL" id="KAK9830295.1"/>
    </source>
</evidence>
<evidence type="ECO:0000256" key="1">
    <source>
        <dbReference type="ARBA" id="ARBA00004141"/>
    </source>
</evidence>
<keyword evidence="4 5" id="KW-0472">Membrane</keyword>
<dbReference type="AlphaFoldDB" id="A0AAW1R8G6"/>
<feature type="transmembrane region" description="Helical" evidence="5">
    <location>
        <begin position="117"/>
        <end position="140"/>
    </location>
</feature>
<dbReference type="InterPro" id="IPR019184">
    <property type="entry name" value="Uncharacterised_TM-17"/>
</dbReference>
<keyword evidence="7" id="KW-1185">Reference proteome</keyword>
<dbReference type="EMBL" id="JALJOR010000001">
    <property type="protein sequence ID" value="KAK9830295.1"/>
    <property type="molecule type" value="Genomic_DNA"/>
</dbReference>
<dbReference type="GO" id="GO:0016020">
    <property type="term" value="C:membrane"/>
    <property type="evidence" value="ECO:0007669"/>
    <property type="project" value="UniProtKB-SubCell"/>
</dbReference>
<evidence type="ECO:0000256" key="5">
    <source>
        <dbReference type="SAM" id="Phobius"/>
    </source>
</evidence>
<protein>
    <recommendedName>
        <fullName evidence="8">Transmembrane protein 216</fullName>
    </recommendedName>
</protein>
<feature type="transmembrane region" description="Helical" evidence="5">
    <location>
        <begin position="53"/>
        <end position="73"/>
    </location>
</feature>
<dbReference type="PANTHER" id="PTHR13531:SF0">
    <property type="entry name" value="GEO07735P1-RELATED"/>
    <property type="match status" value="1"/>
</dbReference>
<reference evidence="6 7" key="1">
    <citation type="journal article" date="2024" name="Nat. Commun.">
        <title>Phylogenomics reveals the evolutionary origins of lichenization in chlorophyte algae.</title>
        <authorList>
            <person name="Puginier C."/>
            <person name="Libourel C."/>
            <person name="Otte J."/>
            <person name="Skaloud P."/>
            <person name="Haon M."/>
            <person name="Grisel S."/>
            <person name="Petersen M."/>
            <person name="Berrin J.G."/>
            <person name="Delaux P.M."/>
            <person name="Dal Grande F."/>
            <person name="Keller J."/>
        </authorList>
    </citation>
    <scope>NUCLEOTIDE SEQUENCE [LARGE SCALE GENOMIC DNA]</scope>
    <source>
        <strain evidence="6 7">SAG 2043</strain>
    </source>
</reference>
<evidence type="ECO:0000313" key="7">
    <source>
        <dbReference type="Proteomes" id="UP001489004"/>
    </source>
</evidence>
<dbReference type="GO" id="GO:0035869">
    <property type="term" value="C:ciliary transition zone"/>
    <property type="evidence" value="ECO:0007669"/>
    <property type="project" value="TreeGrafter"/>
</dbReference>
<feature type="transmembrane region" description="Helical" evidence="5">
    <location>
        <begin position="85"/>
        <end position="105"/>
    </location>
</feature>
<dbReference type="Pfam" id="PF09799">
    <property type="entry name" value="Transmemb_17"/>
    <property type="match status" value="1"/>
</dbReference>
<evidence type="ECO:0008006" key="8">
    <source>
        <dbReference type="Google" id="ProtNLM"/>
    </source>
</evidence>
<proteinExistence type="predicted"/>
<comment type="subcellular location">
    <subcellularLocation>
        <location evidence="1">Membrane</location>
        <topology evidence="1">Multi-pass membrane protein</topology>
    </subcellularLocation>
</comment>
<keyword evidence="3 5" id="KW-1133">Transmembrane helix</keyword>
<dbReference type="PANTHER" id="PTHR13531">
    <property type="entry name" value="GEO07735P1-RELATED-RELATED"/>
    <property type="match status" value="1"/>
</dbReference>
<name>A0AAW1R8G6_9CHLO</name>
<sequence length="146" mass="16502">MAVGQARARPVLTSLPLEILFYFGGWYDVLFWLLELAVFIYKGYALPYPSSNFAVEFTFIFLFLLIEPARLFLGSKGNKTERAGPLVFSMLLAAPLIAFFVYYLIRQTYVLKIEQFLNGAGLAFLGLQLVISMFTALSFWSASKVL</sequence>
<accession>A0AAW1R8G6</accession>
<dbReference type="Proteomes" id="UP001489004">
    <property type="component" value="Unassembled WGS sequence"/>
</dbReference>
<feature type="transmembrane region" description="Helical" evidence="5">
    <location>
        <begin position="19"/>
        <end position="41"/>
    </location>
</feature>
<keyword evidence="2 5" id="KW-0812">Transmembrane</keyword>
<gene>
    <name evidence="6" type="ORF">WJX72_010842</name>
</gene>
<dbReference type="GO" id="GO:1905515">
    <property type="term" value="P:non-motile cilium assembly"/>
    <property type="evidence" value="ECO:0007669"/>
    <property type="project" value="TreeGrafter"/>
</dbReference>
<evidence type="ECO:0000256" key="4">
    <source>
        <dbReference type="ARBA" id="ARBA00023136"/>
    </source>
</evidence>
<comment type="caution">
    <text evidence="6">The sequence shown here is derived from an EMBL/GenBank/DDBJ whole genome shotgun (WGS) entry which is preliminary data.</text>
</comment>
<evidence type="ECO:0000256" key="2">
    <source>
        <dbReference type="ARBA" id="ARBA00022692"/>
    </source>
</evidence>